<evidence type="ECO:0000256" key="1">
    <source>
        <dbReference type="SAM" id="Coils"/>
    </source>
</evidence>
<feature type="coiled-coil region" evidence="1">
    <location>
        <begin position="83"/>
        <end position="140"/>
    </location>
</feature>
<proteinExistence type="predicted"/>
<gene>
    <name evidence="2" type="ORF">SAMN05421643_1464</name>
</gene>
<keyword evidence="1" id="KW-0175">Coiled coil</keyword>
<dbReference type="STRING" id="595670.SAMN05421643_1464"/>
<sequence length="178" mass="20626">MSKFKKGETSKPVIDKKIEISSSIKRKTELINKIECFEDIPSSLEMKKNAISQTSVHKWDDSDLNIISYSYNTAHAEHNLKYLNDLIDSIKNANHRLSQLLESERKDKGNSTARISQNEVNKLKIENEELRVALAEVYRAYMSLLDQCREDKEIDAAYRKLILSQAQILGRNRLWLVK</sequence>
<name>A0A1H3NH60_9GAMM</name>
<evidence type="ECO:0000313" key="3">
    <source>
        <dbReference type="Proteomes" id="UP000199035"/>
    </source>
</evidence>
<dbReference type="AlphaFoldDB" id="A0A1H3NH60"/>
<evidence type="ECO:0000313" key="2">
    <source>
        <dbReference type="EMBL" id="SDY88114.1"/>
    </source>
</evidence>
<dbReference type="EMBL" id="FNPK01000046">
    <property type="protein sequence ID" value="SDY88114.1"/>
    <property type="molecule type" value="Genomic_DNA"/>
</dbReference>
<protein>
    <submittedName>
        <fullName evidence="2">Uncharacterized protein</fullName>
    </submittedName>
</protein>
<dbReference type="Proteomes" id="UP000199035">
    <property type="component" value="Unassembled WGS sequence"/>
</dbReference>
<accession>A0A1H3NH60</accession>
<organism evidence="2 3">
    <name type="scientific">Acinetobacter kyonggiensis</name>
    <dbReference type="NCBI Taxonomy" id="595670"/>
    <lineage>
        <taxon>Bacteria</taxon>
        <taxon>Pseudomonadati</taxon>
        <taxon>Pseudomonadota</taxon>
        <taxon>Gammaproteobacteria</taxon>
        <taxon>Moraxellales</taxon>
        <taxon>Moraxellaceae</taxon>
        <taxon>Acinetobacter</taxon>
    </lineage>
</organism>
<keyword evidence="3" id="KW-1185">Reference proteome</keyword>
<dbReference type="RefSeq" id="WP_092692924.1">
    <property type="nucleotide sequence ID" value="NZ_FNPK01000046.1"/>
</dbReference>
<reference evidence="3" key="1">
    <citation type="submission" date="2016-10" db="EMBL/GenBank/DDBJ databases">
        <authorList>
            <person name="Varghese N."/>
            <person name="Submissions S."/>
        </authorList>
    </citation>
    <scope>NUCLEOTIDE SEQUENCE [LARGE SCALE GENOMIC DNA]</scope>
    <source>
        <strain evidence="3">ANC 5109</strain>
    </source>
</reference>